<proteinExistence type="predicted"/>
<dbReference type="RefSeq" id="WP_024330707.1">
    <property type="nucleotide sequence ID" value="NZ_JASOXK010000001.1"/>
</dbReference>
<reference evidence="1 2" key="1">
    <citation type="submission" date="2017-12" db="EMBL/GenBank/DDBJ databases">
        <title>Phylogenetic diversity of female urinary microbiome.</title>
        <authorList>
            <person name="Thomas-White K."/>
            <person name="Wolfe A.J."/>
        </authorList>
    </citation>
    <scope>NUCLEOTIDE SEQUENCE [LARGE SCALE GENOMIC DNA]</scope>
    <source>
        <strain evidence="1 2">UMB0402</strain>
    </source>
</reference>
<evidence type="ECO:0000313" key="1">
    <source>
        <dbReference type="EMBL" id="PKY73260.1"/>
    </source>
</evidence>
<evidence type="ECO:0000313" key="2">
    <source>
        <dbReference type="Proteomes" id="UP000235122"/>
    </source>
</evidence>
<protein>
    <submittedName>
        <fullName evidence="1">Uncharacterized protein</fullName>
    </submittedName>
</protein>
<sequence>MQSIESIYAQAQARNLDAEATNYAIRTQQVINAYHALPEALRHRPLSDPAVQKELNHLIFAQTGNRWSLEGTSKAFDCLLAVADAASIAVPGAQYWKWIKAAGGVITVAEAINDYLKSKTEKAFIKVVGKEFGKFLKKVLAVQHVKESCFKAD</sequence>
<dbReference type="GeneID" id="35866219"/>
<dbReference type="Proteomes" id="UP000235122">
    <property type="component" value="Unassembled WGS sequence"/>
</dbReference>
<gene>
    <name evidence="1" type="ORF">CYJ19_01330</name>
</gene>
<dbReference type="STRING" id="33007.HMPREF3198_00907"/>
<organism evidence="1 2">
    <name type="scientific">Winkia neuii</name>
    <dbReference type="NCBI Taxonomy" id="33007"/>
    <lineage>
        <taxon>Bacteria</taxon>
        <taxon>Bacillati</taxon>
        <taxon>Actinomycetota</taxon>
        <taxon>Actinomycetes</taxon>
        <taxon>Actinomycetales</taxon>
        <taxon>Actinomycetaceae</taxon>
        <taxon>Winkia</taxon>
    </lineage>
</organism>
<keyword evidence="2" id="KW-1185">Reference proteome</keyword>
<comment type="caution">
    <text evidence="1">The sequence shown here is derived from an EMBL/GenBank/DDBJ whole genome shotgun (WGS) entry which is preliminary data.</text>
</comment>
<dbReference type="EMBL" id="PKKO01000001">
    <property type="protein sequence ID" value="PKY73260.1"/>
    <property type="molecule type" value="Genomic_DNA"/>
</dbReference>
<name>A0A2I1IQ64_9ACTO</name>
<dbReference type="AlphaFoldDB" id="A0A2I1IQ64"/>
<accession>A0A2I1IQ64</accession>